<dbReference type="InterPro" id="IPR025333">
    <property type="entry name" value="DUF4239"/>
</dbReference>
<keyword evidence="1" id="KW-0812">Transmembrane</keyword>
<name>Q07PS9_RHOP5</name>
<protein>
    <recommendedName>
        <fullName evidence="3">DUF4239 domain-containing protein</fullName>
    </recommendedName>
</protein>
<accession>Q07PS9</accession>
<dbReference type="Pfam" id="PF14023">
    <property type="entry name" value="Bestrophin-like"/>
    <property type="match status" value="1"/>
</dbReference>
<reference evidence="2" key="1">
    <citation type="submission" date="2006-09" db="EMBL/GenBank/DDBJ databases">
        <title>Complete sequence of Rhodopseudomonas palustris BisA53.</title>
        <authorList>
            <consortium name="US DOE Joint Genome Institute"/>
            <person name="Copeland A."/>
            <person name="Lucas S."/>
            <person name="Lapidus A."/>
            <person name="Barry K."/>
            <person name="Detter J.C."/>
            <person name="Glavina del Rio T."/>
            <person name="Hammon N."/>
            <person name="Israni S."/>
            <person name="Dalin E."/>
            <person name="Tice H."/>
            <person name="Pitluck S."/>
            <person name="Chain P."/>
            <person name="Malfatti S."/>
            <person name="Shin M."/>
            <person name="Vergez L."/>
            <person name="Schmutz J."/>
            <person name="Larimer F."/>
            <person name="Land M."/>
            <person name="Hauser L."/>
            <person name="Pelletier D.A."/>
            <person name="Kyrpides N."/>
            <person name="Kim E."/>
            <person name="Harwood C.S."/>
            <person name="Oda Y."/>
            <person name="Richardson P."/>
        </authorList>
    </citation>
    <scope>NUCLEOTIDE SEQUENCE [LARGE SCALE GENOMIC DNA]</scope>
    <source>
        <strain evidence="2">BisA53</strain>
    </source>
</reference>
<dbReference type="EMBL" id="CP000463">
    <property type="protein sequence ID" value="ABJ06055.1"/>
    <property type="molecule type" value="Genomic_DNA"/>
</dbReference>
<dbReference type="eggNOG" id="ENOG502Z87Z">
    <property type="taxonomic scope" value="Bacteria"/>
</dbReference>
<feature type="transmembrane region" description="Helical" evidence="1">
    <location>
        <begin position="47"/>
        <end position="68"/>
    </location>
</feature>
<dbReference type="AlphaFoldDB" id="Q07PS9"/>
<evidence type="ECO:0000313" key="2">
    <source>
        <dbReference type="EMBL" id="ABJ06055.1"/>
    </source>
</evidence>
<dbReference type="OrthoDB" id="797232at2"/>
<feature type="transmembrane region" description="Helical" evidence="1">
    <location>
        <begin position="12"/>
        <end position="35"/>
    </location>
</feature>
<proteinExistence type="predicted"/>
<dbReference type="STRING" id="316055.RPE_2111"/>
<dbReference type="HOGENOM" id="CLU_090342_0_0_5"/>
<gene>
    <name evidence="2" type="ordered locus">RPE_2111</name>
</gene>
<sequence length="274" mass="29101">MIRAWLDLDTFGTFATLAVLYFGIAAALVVLVFVTPLGPRIKSLTGVIGPFVSCVAILFGLTTSFLGYDIVERNRQATRAVQSEAGELQNLYALSIASVTDMKKIRIALKAYIGSVLHDEWPQIGGTSGSSAPRTDAAYDELLGELSDPSISRDASATVHAAMLNSALRVGTARNTRLSLSADRTGDLKWISVLILGIITQVALAVVHLEKWRAMSAALTIFSSAAIIALGMIALQEDPFGGMFQVSPAPLQRLVSLPDYPLPPTPEAAASATK</sequence>
<keyword evidence="1" id="KW-0472">Membrane</keyword>
<dbReference type="KEGG" id="rpe:RPE_2111"/>
<keyword evidence="1" id="KW-1133">Transmembrane helix</keyword>
<evidence type="ECO:0008006" key="3">
    <source>
        <dbReference type="Google" id="ProtNLM"/>
    </source>
</evidence>
<evidence type="ECO:0000256" key="1">
    <source>
        <dbReference type="SAM" id="Phobius"/>
    </source>
</evidence>
<feature type="transmembrane region" description="Helical" evidence="1">
    <location>
        <begin position="215"/>
        <end position="235"/>
    </location>
</feature>
<organism evidence="2">
    <name type="scientific">Rhodopseudomonas palustris (strain BisA53)</name>
    <dbReference type="NCBI Taxonomy" id="316055"/>
    <lineage>
        <taxon>Bacteria</taxon>
        <taxon>Pseudomonadati</taxon>
        <taxon>Pseudomonadota</taxon>
        <taxon>Alphaproteobacteria</taxon>
        <taxon>Hyphomicrobiales</taxon>
        <taxon>Nitrobacteraceae</taxon>
        <taxon>Rhodopseudomonas</taxon>
    </lineage>
</organism>
<feature type="transmembrane region" description="Helical" evidence="1">
    <location>
        <begin position="190"/>
        <end position="209"/>
    </location>
</feature>